<dbReference type="InterPro" id="IPR040843">
    <property type="entry name" value="RAMA"/>
</dbReference>
<evidence type="ECO:0000313" key="2">
    <source>
        <dbReference type="EMBL" id="EQD53729.1"/>
    </source>
</evidence>
<organism evidence="2">
    <name type="scientific">mine drainage metagenome</name>
    <dbReference type="NCBI Taxonomy" id="410659"/>
    <lineage>
        <taxon>unclassified sequences</taxon>
        <taxon>metagenomes</taxon>
        <taxon>ecological metagenomes</taxon>
    </lineage>
</organism>
<dbReference type="EMBL" id="AUZY01006632">
    <property type="protein sequence ID" value="EQD53729.1"/>
    <property type="molecule type" value="Genomic_DNA"/>
</dbReference>
<reference evidence="2" key="2">
    <citation type="journal article" date="2014" name="ISME J.">
        <title>Microbial stratification in low pH oxic and suboxic macroscopic growths along an acid mine drainage.</title>
        <authorList>
            <person name="Mendez-Garcia C."/>
            <person name="Mesa V."/>
            <person name="Sprenger R.R."/>
            <person name="Richter M."/>
            <person name="Diez M.S."/>
            <person name="Solano J."/>
            <person name="Bargiela R."/>
            <person name="Golyshina O.V."/>
            <person name="Manteca A."/>
            <person name="Ramos J.L."/>
            <person name="Gallego J.R."/>
            <person name="Llorente I."/>
            <person name="Martins Dos Santos V.A."/>
            <person name="Jensen O.N."/>
            <person name="Pelaez A.I."/>
            <person name="Sanchez J."/>
            <person name="Ferrer M."/>
        </authorList>
    </citation>
    <scope>NUCLEOTIDE SEQUENCE</scope>
</reference>
<comment type="caution">
    <text evidence="2">The sequence shown here is derived from an EMBL/GenBank/DDBJ whole genome shotgun (WGS) entry which is preliminary data.</text>
</comment>
<protein>
    <recommendedName>
        <fullName evidence="1">RAMA domain-containing protein</fullName>
    </recommendedName>
</protein>
<feature type="domain" description="RAMA" evidence="1">
    <location>
        <begin position="94"/>
        <end position="167"/>
    </location>
</feature>
<reference evidence="2" key="1">
    <citation type="submission" date="2013-08" db="EMBL/GenBank/DDBJ databases">
        <authorList>
            <person name="Mendez C."/>
            <person name="Richter M."/>
            <person name="Ferrer M."/>
            <person name="Sanchez J."/>
        </authorList>
    </citation>
    <scope>NUCLEOTIDE SEQUENCE</scope>
</reference>
<gene>
    <name evidence="2" type="ORF">B1B_10064</name>
</gene>
<proteinExistence type="predicted"/>
<feature type="non-terminal residue" evidence="2">
    <location>
        <position position="1"/>
    </location>
</feature>
<accession>T1BKD1</accession>
<evidence type="ECO:0000259" key="1">
    <source>
        <dbReference type="Pfam" id="PF18755"/>
    </source>
</evidence>
<dbReference type="AlphaFoldDB" id="T1BKD1"/>
<feature type="non-terminal residue" evidence="2">
    <location>
        <position position="168"/>
    </location>
</feature>
<name>T1BKD1_9ZZZZ</name>
<dbReference type="Pfam" id="PF18755">
    <property type="entry name" value="RAMA"/>
    <property type="match status" value="1"/>
</dbReference>
<sequence>HKGVEAFFRDWQDFTDTATPLTIKPQPRLLLVARDFEGRTRSALDFLRENSLPVMVIPVTMYQDANGRRVIDVEADHEPILPTVAGAGVVAQEPGPAASRVTVMDLLNDGLLKGDEPVEFHRPRLGKQYKAVIAADGTFELPDGTKHASPSRAAMRAAGLVSYDGWRA</sequence>